<sequence>MLHSQWQCEMKVQVKESAFSAESLGFSRSREGERALCLPKEQRRVCTLP</sequence>
<keyword evidence="2" id="KW-1185">Reference proteome</keyword>
<organism evidence="1 2">
    <name type="scientific">Trichinella nelsoni</name>
    <dbReference type="NCBI Taxonomy" id="6336"/>
    <lineage>
        <taxon>Eukaryota</taxon>
        <taxon>Metazoa</taxon>
        <taxon>Ecdysozoa</taxon>
        <taxon>Nematoda</taxon>
        <taxon>Enoplea</taxon>
        <taxon>Dorylaimia</taxon>
        <taxon>Trichinellida</taxon>
        <taxon>Trichinellidae</taxon>
        <taxon>Trichinella</taxon>
    </lineage>
</organism>
<dbReference type="EMBL" id="JYDL01000731">
    <property type="protein sequence ID" value="KRX12143.1"/>
    <property type="molecule type" value="Genomic_DNA"/>
</dbReference>
<proteinExistence type="predicted"/>
<dbReference type="Proteomes" id="UP000054630">
    <property type="component" value="Unassembled WGS sequence"/>
</dbReference>
<dbReference type="AlphaFoldDB" id="A0A0V0RCE6"/>
<gene>
    <name evidence="1" type="ORF">T07_5130</name>
</gene>
<comment type="caution">
    <text evidence="1">The sequence shown here is derived from an EMBL/GenBank/DDBJ whole genome shotgun (WGS) entry which is preliminary data.</text>
</comment>
<evidence type="ECO:0000313" key="2">
    <source>
        <dbReference type="Proteomes" id="UP000054630"/>
    </source>
</evidence>
<dbReference type="OrthoDB" id="5934518at2759"/>
<protein>
    <submittedName>
        <fullName evidence="1">Uncharacterized protein</fullName>
    </submittedName>
</protein>
<name>A0A0V0RCE6_9BILA</name>
<accession>A0A0V0RCE6</accession>
<evidence type="ECO:0000313" key="1">
    <source>
        <dbReference type="EMBL" id="KRX12143.1"/>
    </source>
</evidence>
<reference evidence="1 2" key="1">
    <citation type="submission" date="2015-01" db="EMBL/GenBank/DDBJ databases">
        <title>Evolution of Trichinella species and genotypes.</title>
        <authorList>
            <person name="Korhonen P.K."/>
            <person name="Edoardo P."/>
            <person name="Giuseppe L.R."/>
            <person name="Gasser R.B."/>
        </authorList>
    </citation>
    <scope>NUCLEOTIDE SEQUENCE [LARGE SCALE GENOMIC DNA]</scope>
    <source>
        <strain evidence="1">ISS37</strain>
    </source>
</reference>
<feature type="non-terminal residue" evidence="1">
    <location>
        <position position="49"/>
    </location>
</feature>